<dbReference type="OrthoDB" id="2958217at2759"/>
<evidence type="ECO:0000313" key="2">
    <source>
        <dbReference type="Proteomes" id="UP000605986"/>
    </source>
</evidence>
<gene>
    <name evidence="1" type="ORF">F53441_648</name>
</gene>
<proteinExistence type="predicted"/>
<dbReference type="EMBL" id="JAADJG010000024">
    <property type="protein sequence ID" value="KAF4457407.1"/>
    <property type="molecule type" value="Genomic_DNA"/>
</dbReference>
<dbReference type="AlphaFoldDB" id="A0A8H4KWC0"/>
<reference evidence="1" key="1">
    <citation type="submission" date="2020-01" db="EMBL/GenBank/DDBJ databases">
        <title>Identification and distribution of gene clusters putatively required for synthesis of sphingolipid metabolism inhibitors in phylogenetically diverse species of the filamentous fungus Fusarium.</title>
        <authorList>
            <person name="Kim H.-S."/>
            <person name="Busman M."/>
            <person name="Brown D.W."/>
            <person name="Divon H."/>
            <person name="Uhlig S."/>
            <person name="Proctor R.H."/>
        </authorList>
    </citation>
    <scope>NUCLEOTIDE SEQUENCE</scope>
    <source>
        <strain evidence="1">NRRL 53441</strain>
    </source>
</reference>
<dbReference type="Proteomes" id="UP000605986">
    <property type="component" value="Unassembled WGS sequence"/>
</dbReference>
<protein>
    <submittedName>
        <fullName evidence="1">Uncharacterized protein</fullName>
    </submittedName>
</protein>
<organism evidence="1 2">
    <name type="scientific">Fusarium austroafricanum</name>
    <dbReference type="NCBI Taxonomy" id="2364996"/>
    <lineage>
        <taxon>Eukaryota</taxon>
        <taxon>Fungi</taxon>
        <taxon>Dikarya</taxon>
        <taxon>Ascomycota</taxon>
        <taxon>Pezizomycotina</taxon>
        <taxon>Sordariomycetes</taxon>
        <taxon>Hypocreomycetidae</taxon>
        <taxon>Hypocreales</taxon>
        <taxon>Nectriaceae</taxon>
        <taxon>Fusarium</taxon>
        <taxon>Fusarium concolor species complex</taxon>
    </lineage>
</organism>
<sequence>MKNFGREDQYRIADPLRDSLVPENNGLSICDILDKAGDWCGAIALDGDWIKDKDGQLFYFIALSDAKSFTLEEFPAWTYYIPKEREKSEWDLYFILLVERNYERGLWEQVGLGKVFQAAFREQSWDEVKLGCNLQMEIGLGIGNLQEVATATVFRRDLQMKGLDLRVRFNLNGNILGHILGNNSQRREFLHQV</sequence>
<evidence type="ECO:0000313" key="1">
    <source>
        <dbReference type="EMBL" id="KAF4457407.1"/>
    </source>
</evidence>
<keyword evidence="2" id="KW-1185">Reference proteome</keyword>
<comment type="caution">
    <text evidence="1">The sequence shown here is derived from an EMBL/GenBank/DDBJ whole genome shotgun (WGS) entry which is preliminary data.</text>
</comment>
<accession>A0A8H4KWC0</accession>
<name>A0A8H4KWC0_9HYPO</name>